<dbReference type="Pfam" id="PF10249">
    <property type="entry name" value="NDUFB10"/>
    <property type="match status" value="1"/>
</dbReference>
<proteinExistence type="inferred from homology"/>
<accession>A0A9N9CQE5</accession>
<dbReference type="PANTHER" id="PTHR13094:SF1">
    <property type="entry name" value="NADH DEHYDROGENASE [UBIQUINONE] 1 BETA SUBCOMPLEX SUBUNIT 10"/>
    <property type="match status" value="1"/>
</dbReference>
<dbReference type="OrthoDB" id="10252718at2759"/>
<protein>
    <submittedName>
        <fullName evidence="9">3682_t:CDS:1</fullName>
    </submittedName>
</protein>
<keyword evidence="5" id="KW-0999">Mitochondrion inner membrane</keyword>
<keyword evidence="3" id="KW-0813">Transport</keyword>
<evidence type="ECO:0000256" key="8">
    <source>
        <dbReference type="ARBA" id="ARBA00023136"/>
    </source>
</evidence>
<dbReference type="GO" id="GO:0005743">
    <property type="term" value="C:mitochondrial inner membrane"/>
    <property type="evidence" value="ECO:0007669"/>
    <property type="project" value="UniProtKB-SubCell"/>
</dbReference>
<dbReference type="Proteomes" id="UP000789570">
    <property type="component" value="Unassembled WGS sequence"/>
</dbReference>
<evidence type="ECO:0000313" key="10">
    <source>
        <dbReference type="Proteomes" id="UP000789570"/>
    </source>
</evidence>
<keyword evidence="6" id="KW-0249">Electron transport</keyword>
<evidence type="ECO:0000256" key="3">
    <source>
        <dbReference type="ARBA" id="ARBA00022448"/>
    </source>
</evidence>
<name>A0A9N9CQE5_9GLOM</name>
<gene>
    <name evidence="9" type="ORF">FCALED_LOCUS8938</name>
</gene>
<comment type="subcellular location">
    <subcellularLocation>
        <location evidence="1">Mitochondrion inner membrane</location>
        <topology evidence="1">Peripheral membrane protein</topology>
        <orientation evidence="1">Matrix side</orientation>
    </subcellularLocation>
</comment>
<keyword evidence="8" id="KW-0472">Membrane</keyword>
<reference evidence="9" key="1">
    <citation type="submission" date="2021-06" db="EMBL/GenBank/DDBJ databases">
        <authorList>
            <person name="Kallberg Y."/>
            <person name="Tangrot J."/>
            <person name="Rosling A."/>
        </authorList>
    </citation>
    <scope>NUCLEOTIDE SEQUENCE</scope>
    <source>
        <strain evidence="9">UK204</strain>
    </source>
</reference>
<evidence type="ECO:0000256" key="4">
    <source>
        <dbReference type="ARBA" id="ARBA00022660"/>
    </source>
</evidence>
<keyword evidence="4" id="KW-0679">Respiratory chain</keyword>
<dbReference type="EMBL" id="CAJVPQ010002779">
    <property type="protein sequence ID" value="CAG8608285.1"/>
    <property type="molecule type" value="Genomic_DNA"/>
</dbReference>
<evidence type="ECO:0000256" key="7">
    <source>
        <dbReference type="ARBA" id="ARBA00023128"/>
    </source>
</evidence>
<comment type="caution">
    <text evidence="9">The sequence shown here is derived from an EMBL/GenBank/DDBJ whole genome shotgun (WGS) entry which is preliminary data.</text>
</comment>
<comment type="similarity">
    <text evidence="2">Belongs to the complex I NDUFB10 subunit family.</text>
</comment>
<dbReference type="InterPro" id="IPR019377">
    <property type="entry name" value="NADH_UbQ_OxRdtase_su10"/>
</dbReference>
<sequence>MASWEYPTHKTFPIVPPLEEVEQNDRPGIMDAREQKIREDWVKLMELRLLRDQMKRCYKTEGVNHYQNCKELSEKYLSLLEESKVKGFRKLKNSKSS</sequence>
<evidence type="ECO:0000256" key="2">
    <source>
        <dbReference type="ARBA" id="ARBA00008317"/>
    </source>
</evidence>
<evidence type="ECO:0000256" key="6">
    <source>
        <dbReference type="ARBA" id="ARBA00022982"/>
    </source>
</evidence>
<dbReference type="PANTHER" id="PTHR13094">
    <property type="entry name" value="NADH-UBIQUINONE OXIDOREDUCTASE PDSW SUBUNIT"/>
    <property type="match status" value="1"/>
</dbReference>
<dbReference type="GO" id="GO:0045271">
    <property type="term" value="C:respiratory chain complex I"/>
    <property type="evidence" value="ECO:0007669"/>
    <property type="project" value="UniProtKB-ARBA"/>
</dbReference>
<keyword evidence="7" id="KW-0496">Mitochondrion</keyword>
<keyword evidence="10" id="KW-1185">Reference proteome</keyword>
<evidence type="ECO:0000256" key="5">
    <source>
        <dbReference type="ARBA" id="ARBA00022792"/>
    </source>
</evidence>
<evidence type="ECO:0000313" key="9">
    <source>
        <dbReference type="EMBL" id="CAG8608285.1"/>
    </source>
</evidence>
<dbReference type="InterPro" id="IPR039993">
    <property type="entry name" value="NDUFB10"/>
</dbReference>
<evidence type="ECO:0000256" key="1">
    <source>
        <dbReference type="ARBA" id="ARBA00004443"/>
    </source>
</evidence>
<dbReference type="AlphaFoldDB" id="A0A9N9CQE5"/>
<organism evidence="9 10">
    <name type="scientific">Funneliformis caledonium</name>
    <dbReference type="NCBI Taxonomy" id="1117310"/>
    <lineage>
        <taxon>Eukaryota</taxon>
        <taxon>Fungi</taxon>
        <taxon>Fungi incertae sedis</taxon>
        <taxon>Mucoromycota</taxon>
        <taxon>Glomeromycotina</taxon>
        <taxon>Glomeromycetes</taxon>
        <taxon>Glomerales</taxon>
        <taxon>Glomeraceae</taxon>
        <taxon>Funneliformis</taxon>
    </lineage>
</organism>